<dbReference type="Pfam" id="PF07883">
    <property type="entry name" value="Cupin_2"/>
    <property type="match status" value="1"/>
</dbReference>
<gene>
    <name evidence="2" type="ORF">SAE02_05990</name>
</gene>
<sequence>MEISRSGTQTPNHGPAEYFTGEATITPLFNAEGPSQVGAALVRFEPGARTVWHTHPLGQRLIVTSGTGWTQVEGGPVEEIREGDVVRFPPNVRHWHGATHTTVMTHIAIQASKDGSPVRWAEHVSEAEYLAGTRSE</sequence>
<protein>
    <recommendedName>
        <fullName evidence="1">Cupin type-2 domain-containing protein</fullName>
    </recommendedName>
</protein>
<organism evidence="2 3">
    <name type="scientific">Skermanella aerolata</name>
    <dbReference type="NCBI Taxonomy" id="393310"/>
    <lineage>
        <taxon>Bacteria</taxon>
        <taxon>Pseudomonadati</taxon>
        <taxon>Pseudomonadota</taxon>
        <taxon>Alphaproteobacteria</taxon>
        <taxon>Rhodospirillales</taxon>
        <taxon>Azospirillaceae</taxon>
        <taxon>Skermanella</taxon>
    </lineage>
</organism>
<name>A0A512DJ01_9PROT</name>
<dbReference type="InterPro" id="IPR011051">
    <property type="entry name" value="RmlC_Cupin_sf"/>
</dbReference>
<evidence type="ECO:0000259" key="1">
    <source>
        <dbReference type="Pfam" id="PF07883"/>
    </source>
</evidence>
<comment type="caution">
    <text evidence="2">The sequence shown here is derived from an EMBL/GenBank/DDBJ whole genome shotgun (WGS) entry which is preliminary data.</text>
</comment>
<feature type="domain" description="Cupin type-2" evidence="1">
    <location>
        <begin position="41"/>
        <end position="104"/>
    </location>
</feature>
<evidence type="ECO:0000313" key="2">
    <source>
        <dbReference type="EMBL" id="GEO36451.1"/>
    </source>
</evidence>
<evidence type="ECO:0000313" key="3">
    <source>
        <dbReference type="Proteomes" id="UP000321523"/>
    </source>
</evidence>
<dbReference type="AlphaFoldDB" id="A0A512DJ01"/>
<dbReference type="InterPro" id="IPR047263">
    <property type="entry name" value="HNL-like_cupin"/>
</dbReference>
<reference evidence="2 3" key="1">
    <citation type="submission" date="2019-07" db="EMBL/GenBank/DDBJ databases">
        <title>Whole genome shotgun sequence of Skermanella aerolata NBRC 106429.</title>
        <authorList>
            <person name="Hosoyama A."/>
            <person name="Uohara A."/>
            <person name="Ohji S."/>
            <person name="Ichikawa N."/>
        </authorList>
    </citation>
    <scope>NUCLEOTIDE SEQUENCE [LARGE SCALE GENOMIC DNA]</scope>
    <source>
        <strain evidence="2 3">NBRC 106429</strain>
    </source>
</reference>
<dbReference type="OrthoDB" id="9802489at2"/>
<dbReference type="EMBL" id="BJYZ01000002">
    <property type="protein sequence ID" value="GEO36451.1"/>
    <property type="molecule type" value="Genomic_DNA"/>
</dbReference>
<keyword evidence="3" id="KW-1185">Reference proteome</keyword>
<dbReference type="PANTHER" id="PTHR43698:SF1">
    <property type="entry name" value="BLL4564 PROTEIN"/>
    <property type="match status" value="1"/>
</dbReference>
<dbReference type="Proteomes" id="UP000321523">
    <property type="component" value="Unassembled WGS sequence"/>
</dbReference>
<dbReference type="InterPro" id="IPR014710">
    <property type="entry name" value="RmlC-like_jellyroll"/>
</dbReference>
<proteinExistence type="predicted"/>
<dbReference type="CDD" id="cd02233">
    <property type="entry name" value="cupin_HNL-like"/>
    <property type="match status" value="1"/>
</dbReference>
<dbReference type="Gene3D" id="2.60.120.10">
    <property type="entry name" value="Jelly Rolls"/>
    <property type="match status" value="1"/>
</dbReference>
<accession>A0A512DJ01</accession>
<dbReference type="InterPro" id="IPR013096">
    <property type="entry name" value="Cupin_2"/>
</dbReference>
<dbReference type="PANTHER" id="PTHR43698">
    <property type="entry name" value="RIBD C-TERMINAL DOMAIN CONTAINING PROTEIN"/>
    <property type="match status" value="1"/>
</dbReference>
<dbReference type="SUPFAM" id="SSF51182">
    <property type="entry name" value="RmlC-like cupins"/>
    <property type="match status" value="1"/>
</dbReference>